<accession>A0ABV5ALW3</accession>
<feature type="transmembrane region" description="Helical" evidence="1">
    <location>
        <begin position="54"/>
        <end position="74"/>
    </location>
</feature>
<feature type="transmembrane region" description="Helical" evidence="1">
    <location>
        <begin position="30"/>
        <end position="48"/>
    </location>
</feature>
<dbReference type="EMBL" id="JBDXSU010000063">
    <property type="protein sequence ID" value="MFB5193271.1"/>
    <property type="molecule type" value="Genomic_DNA"/>
</dbReference>
<organism evidence="2 3">
    <name type="scientific">Alicyclobacillus fastidiosus</name>
    <dbReference type="NCBI Taxonomy" id="392011"/>
    <lineage>
        <taxon>Bacteria</taxon>
        <taxon>Bacillati</taxon>
        <taxon>Bacillota</taxon>
        <taxon>Bacilli</taxon>
        <taxon>Bacillales</taxon>
        <taxon>Alicyclobacillaceae</taxon>
        <taxon>Alicyclobacillus</taxon>
    </lineage>
</organism>
<feature type="transmembrane region" description="Helical" evidence="1">
    <location>
        <begin position="6"/>
        <end position="23"/>
    </location>
</feature>
<protein>
    <submittedName>
        <fullName evidence="2">Uncharacterized protein</fullName>
    </submittedName>
</protein>
<evidence type="ECO:0000256" key="1">
    <source>
        <dbReference type="SAM" id="Phobius"/>
    </source>
</evidence>
<dbReference type="Proteomes" id="UP001579974">
    <property type="component" value="Unassembled WGS sequence"/>
</dbReference>
<name>A0ABV5ALW3_9BACL</name>
<comment type="caution">
    <text evidence="2">The sequence shown here is derived from an EMBL/GenBank/DDBJ whole genome shotgun (WGS) entry which is preliminary data.</text>
</comment>
<keyword evidence="1" id="KW-0812">Transmembrane</keyword>
<evidence type="ECO:0000313" key="3">
    <source>
        <dbReference type="Proteomes" id="UP001579974"/>
    </source>
</evidence>
<gene>
    <name evidence="2" type="ORF">KKP3000_003912</name>
</gene>
<sequence>MNDLFIKSVIVALISFLLLEALLPSQYRYFSFLFLVLEATMLYVLGLAQNQWKIDFTASARILMTYMAFSALIMD</sequence>
<reference evidence="2 3" key="1">
    <citation type="journal article" date="2024" name="Int. J. Mol. Sci.">
        <title>Exploration of Alicyclobacillus spp. Genome in Search of Antibiotic Resistance.</title>
        <authorList>
            <person name="Bucka-Kolendo J."/>
            <person name="Kiousi D.E."/>
            <person name="Dekowska A."/>
            <person name="Mikolajczuk-Szczyrba A."/>
            <person name="Karadedos D.M."/>
            <person name="Michael P."/>
            <person name="Galanis A."/>
            <person name="Sokolowska B."/>
        </authorList>
    </citation>
    <scope>NUCLEOTIDE SEQUENCE [LARGE SCALE GENOMIC DNA]</scope>
    <source>
        <strain evidence="2 3">KKP 3000</strain>
    </source>
</reference>
<keyword evidence="1" id="KW-0472">Membrane</keyword>
<evidence type="ECO:0000313" key="2">
    <source>
        <dbReference type="EMBL" id="MFB5193271.1"/>
    </source>
</evidence>
<dbReference type="RefSeq" id="WP_275475992.1">
    <property type="nucleotide sequence ID" value="NZ_CP162940.1"/>
</dbReference>
<proteinExistence type="predicted"/>
<keyword evidence="1" id="KW-1133">Transmembrane helix</keyword>
<keyword evidence="3" id="KW-1185">Reference proteome</keyword>